<evidence type="ECO:0000313" key="3">
    <source>
        <dbReference type="EMBL" id="MFH4976222.1"/>
    </source>
</evidence>
<dbReference type="Proteomes" id="UP001608902">
    <property type="component" value="Unassembled WGS sequence"/>
</dbReference>
<reference evidence="3 4" key="1">
    <citation type="submission" date="2024-08" db="EMBL/GenBank/DDBJ databases">
        <title>Gnathostoma spinigerum genome.</title>
        <authorList>
            <person name="Gonzalez-Bertolin B."/>
            <person name="Monzon S."/>
            <person name="Zaballos A."/>
            <person name="Jimenez P."/>
            <person name="Dekumyoy P."/>
            <person name="Varona S."/>
            <person name="Cuesta I."/>
            <person name="Sumanam S."/>
            <person name="Adisakwattana P."/>
            <person name="Gasser R.B."/>
            <person name="Hernandez-Gonzalez A."/>
            <person name="Young N.D."/>
            <person name="Perteguer M.J."/>
        </authorList>
    </citation>
    <scope>NUCLEOTIDE SEQUENCE [LARGE SCALE GENOMIC DNA]</scope>
    <source>
        <strain evidence="3">AL3</strain>
        <tissue evidence="3">Liver</tissue>
    </source>
</reference>
<organism evidence="3 4">
    <name type="scientific">Gnathostoma spinigerum</name>
    <dbReference type="NCBI Taxonomy" id="75299"/>
    <lineage>
        <taxon>Eukaryota</taxon>
        <taxon>Metazoa</taxon>
        <taxon>Ecdysozoa</taxon>
        <taxon>Nematoda</taxon>
        <taxon>Chromadorea</taxon>
        <taxon>Rhabditida</taxon>
        <taxon>Spirurina</taxon>
        <taxon>Gnathostomatomorpha</taxon>
        <taxon>Gnathostomatoidea</taxon>
        <taxon>Gnathostomatidae</taxon>
        <taxon>Gnathostoma</taxon>
    </lineage>
</organism>
<evidence type="ECO:0000256" key="1">
    <source>
        <dbReference type="SAM" id="Coils"/>
    </source>
</evidence>
<accession>A0ABD6EI24</accession>
<dbReference type="AlphaFoldDB" id="A0ABD6EI24"/>
<sequence>MENSSVHHKRTTNGGHRRHGSRGSPSRDDEREKRHRKSHKRRHRRSHSRSRSRSRSSSQAARRASVVYMNPAFQQLYGSISGPSQNEFELRSTLVSQLSSSEQRIFSLESELKAAQLARGRAEQTVFDVNAEKLRLETKLSEAIQVMRTLERAVEDLQKENNVLKAETDRRRRDYDSHEMTITSMQKQKKILDERNMKLVKKCEELSMENKVMLNRRDESAKELAELRPRMEGMQMELRQRIDDGRKMVVQLRSFEEKERIWQKEKQDLEKRIEIKDAVAIAERKNTEEWKKKQLAEKAELERQIKLAEPEIRRALDIEAINKAIEDVREFYEQKLATMLNEVEVLRKKCLIPCSCSTSINPSNRPPIDADCRPSSAPSSLYSLDSNESSPPSPPPQSCLLNSGTTPSFSCLPPDDNPENHSPSEGLPECQCISTETMNISSGPDSDSNCSTSVAVALCSSSSTSTTGSIQSSSLFIIEKAT</sequence>
<protein>
    <submittedName>
        <fullName evidence="3">Uncharacterized protein</fullName>
    </submittedName>
</protein>
<keyword evidence="4" id="KW-1185">Reference proteome</keyword>
<feature type="compositionally biased region" description="Basic residues" evidence="2">
    <location>
        <begin position="1"/>
        <end position="21"/>
    </location>
</feature>
<gene>
    <name evidence="3" type="ORF">AB6A40_002931</name>
</gene>
<evidence type="ECO:0000313" key="4">
    <source>
        <dbReference type="Proteomes" id="UP001608902"/>
    </source>
</evidence>
<feature type="region of interest" description="Disordered" evidence="2">
    <location>
        <begin position="1"/>
        <end position="63"/>
    </location>
</feature>
<feature type="coiled-coil region" evidence="1">
    <location>
        <begin position="252"/>
        <end position="349"/>
    </location>
</feature>
<keyword evidence="1" id="KW-0175">Coiled coil</keyword>
<feature type="compositionally biased region" description="Low complexity" evidence="2">
    <location>
        <begin position="374"/>
        <end position="390"/>
    </location>
</feature>
<feature type="coiled-coil region" evidence="1">
    <location>
        <begin position="98"/>
        <end position="209"/>
    </location>
</feature>
<comment type="caution">
    <text evidence="3">The sequence shown here is derived from an EMBL/GenBank/DDBJ whole genome shotgun (WGS) entry which is preliminary data.</text>
</comment>
<feature type="compositionally biased region" description="Basic residues" evidence="2">
    <location>
        <begin position="33"/>
        <end position="54"/>
    </location>
</feature>
<feature type="region of interest" description="Disordered" evidence="2">
    <location>
        <begin position="365"/>
        <end position="399"/>
    </location>
</feature>
<evidence type="ECO:0000256" key="2">
    <source>
        <dbReference type="SAM" id="MobiDB-lite"/>
    </source>
</evidence>
<proteinExistence type="predicted"/>
<dbReference type="EMBL" id="JBGFUD010001386">
    <property type="protein sequence ID" value="MFH4976222.1"/>
    <property type="molecule type" value="Genomic_DNA"/>
</dbReference>
<name>A0ABD6EI24_9BILA</name>